<evidence type="ECO:0008006" key="3">
    <source>
        <dbReference type="Google" id="ProtNLM"/>
    </source>
</evidence>
<protein>
    <recommendedName>
        <fullName evidence="3">ASCH domain-containing protein</fullName>
    </recommendedName>
</protein>
<dbReference type="RefSeq" id="WP_132490198.1">
    <property type="nucleotide sequence ID" value="NZ_SMKW01000043.1"/>
</dbReference>
<sequence>MVLSNRILRGVAAGEITLAFQRWPSPLARAGSRLHTAVGVIGVDEVAEVDPAGITDADARRAGFASAAGLRSSLDKHGRGAVYRLALSYAGSAPELPPEPVELRPRERAEIDRRLARLDVSAPRGPWTRAVLEVLRRRPGLRAAELAADQGRPVSRCKSDVWQLRELGLVEPQESGFRLSSRGQSYLDGPT</sequence>
<evidence type="ECO:0000313" key="1">
    <source>
        <dbReference type="EMBL" id="TDD42934.1"/>
    </source>
</evidence>
<accession>A0A4R4YG34</accession>
<dbReference type="Proteomes" id="UP000294947">
    <property type="component" value="Unassembled WGS sequence"/>
</dbReference>
<dbReference type="SUPFAM" id="SSF46785">
    <property type="entry name" value="Winged helix' DNA-binding domain"/>
    <property type="match status" value="1"/>
</dbReference>
<dbReference type="AlphaFoldDB" id="A0A4R4YG34"/>
<organism evidence="1 2">
    <name type="scientific">Saccharopolyspora elongata</name>
    <dbReference type="NCBI Taxonomy" id="2530387"/>
    <lineage>
        <taxon>Bacteria</taxon>
        <taxon>Bacillati</taxon>
        <taxon>Actinomycetota</taxon>
        <taxon>Actinomycetes</taxon>
        <taxon>Pseudonocardiales</taxon>
        <taxon>Pseudonocardiaceae</taxon>
        <taxon>Saccharopolyspora</taxon>
    </lineage>
</organism>
<comment type="caution">
    <text evidence="1">The sequence shown here is derived from an EMBL/GenBank/DDBJ whole genome shotgun (WGS) entry which is preliminary data.</text>
</comment>
<name>A0A4R4YG34_9PSEU</name>
<reference evidence="1 2" key="1">
    <citation type="submission" date="2019-03" db="EMBL/GenBank/DDBJ databases">
        <title>Draft genome sequences of novel Actinobacteria.</title>
        <authorList>
            <person name="Sahin N."/>
            <person name="Ay H."/>
            <person name="Saygin H."/>
        </authorList>
    </citation>
    <scope>NUCLEOTIDE SEQUENCE [LARGE SCALE GENOMIC DNA]</scope>
    <source>
        <strain evidence="1 2">7K502</strain>
    </source>
</reference>
<evidence type="ECO:0000313" key="2">
    <source>
        <dbReference type="Proteomes" id="UP000294947"/>
    </source>
</evidence>
<dbReference type="EMBL" id="SMKW01000043">
    <property type="protein sequence ID" value="TDD42934.1"/>
    <property type="molecule type" value="Genomic_DNA"/>
</dbReference>
<proteinExistence type="predicted"/>
<gene>
    <name evidence="1" type="ORF">E1288_28135</name>
</gene>
<dbReference type="OrthoDB" id="121143at2"/>
<keyword evidence="2" id="KW-1185">Reference proteome</keyword>
<dbReference type="InterPro" id="IPR036390">
    <property type="entry name" value="WH_DNA-bd_sf"/>
</dbReference>